<keyword evidence="3" id="KW-0732">Signal</keyword>
<evidence type="ECO:0000256" key="3">
    <source>
        <dbReference type="ARBA" id="ARBA00022729"/>
    </source>
</evidence>
<protein>
    <recommendedName>
        <fullName evidence="8">SH3b domain-containing protein</fullName>
    </recommendedName>
</protein>
<evidence type="ECO:0000256" key="4">
    <source>
        <dbReference type="ARBA" id="ARBA00022989"/>
    </source>
</evidence>
<keyword evidence="2 7" id="KW-0812">Transmembrane</keyword>
<gene>
    <name evidence="9" type="ORF">BJI67_09070</name>
</gene>
<dbReference type="Proteomes" id="UP000095342">
    <property type="component" value="Chromosome"/>
</dbReference>
<dbReference type="AlphaFoldDB" id="A0A1D8K8B1"/>
<evidence type="ECO:0000256" key="1">
    <source>
        <dbReference type="ARBA" id="ARBA00004167"/>
    </source>
</evidence>
<dbReference type="PROSITE" id="PS51781">
    <property type="entry name" value="SH3B"/>
    <property type="match status" value="1"/>
</dbReference>
<dbReference type="KEGG" id="aaeo:BJI67_09070"/>
<dbReference type="EMBL" id="CP017448">
    <property type="protein sequence ID" value="AOV17191.1"/>
    <property type="molecule type" value="Genomic_DNA"/>
</dbReference>
<evidence type="ECO:0000313" key="9">
    <source>
        <dbReference type="EMBL" id="AOV17191.1"/>
    </source>
</evidence>
<reference evidence="9 10" key="1">
    <citation type="submission" date="2016-09" db="EMBL/GenBank/DDBJ databases">
        <title>Acidihalobacter prosperus V6 (DSM14174).</title>
        <authorList>
            <person name="Khaleque H.N."/>
            <person name="Ramsay J.P."/>
            <person name="Murphy R.J.T."/>
            <person name="Kaksonen A.H."/>
            <person name="Boxall N.J."/>
            <person name="Watkin E.L.J."/>
        </authorList>
    </citation>
    <scope>NUCLEOTIDE SEQUENCE [LARGE SCALE GENOMIC DNA]</scope>
    <source>
        <strain evidence="9 10">V6</strain>
    </source>
</reference>
<evidence type="ECO:0000313" key="10">
    <source>
        <dbReference type="Proteomes" id="UP000095342"/>
    </source>
</evidence>
<evidence type="ECO:0000256" key="5">
    <source>
        <dbReference type="ARBA" id="ARBA00023136"/>
    </source>
</evidence>
<evidence type="ECO:0000256" key="2">
    <source>
        <dbReference type="ARBA" id="ARBA00022692"/>
    </source>
</evidence>
<dbReference type="InterPro" id="IPR003646">
    <property type="entry name" value="SH3-like_bac-type"/>
</dbReference>
<accession>A0A1D8K8B1</accession>
<comment type="subcellular location">
    <subcellularLocation>
        <location evidence="1">Membrane</location>
        <topology evidence="1">Single-pass membrane protein</topology>
    </subcellularLocation>
</comment>
<dbReference type="Pfam" id="PF08239">
    <property type="entry name" value="SH3_3"/>
    <property type="match status" value="1"/>
</dbReference>
<organism evidence="9 10">
    <name type="scientific">Acidihalobacter aeolianus</name>
    <dbReference type="NCBI Taxonomy" id="2792603"/>
    <lineage>
        <taxon>Bacteria</taxon>
        <taxon>Pseudomonadati</taxon>
        <taxon>Pseudomonadota</taxon>
        <taxon>Gammaproteobacteria</taxon>
        <taxon>Chromatiales</taxon>
        <taxon>Ectothiorhodospiraceae</taxon>
        <taxon>Acidihalobacter</taxon>
    </lineage>
</organism>
<evidence type="ECO:0000256" key="6">
    <source>
        <dbReference type="SAM" id="Coils"/>
    </source>
</evidence>
<feature type="transmembrane region" description="Helical" evidence="7">
    <location>
        <begin position="165"/>
        <end position="185"/>
    </location>
</feature>
<keyword evidence="6" id="KW-0175">Coiled coil</keyword>
<feature type="coiled-coil region" evidence="6">
    <location>
        <begin position="83"/>
        <end position="151"/>
    </location>
</feature>
<evidence type="ECO:0000259" key="8">
    <source>
        <dbReference type="PROSITE" id="PS51781"/>
    </source>
</evidence>
<feature type="domain" description="SH3b" evidence="8">
    <location>
        <begin position="1"/>
        <end position="63"/>
    </location>
</feature>
<proteinExistence type="predicted"/>
<sequence>MYVTDQIKVTVRSGPGLQYQILKMVGTGDRVSALKTTSSGYTEVKLGDGTEGWVLSRYLMANEPAAMRLATLNQTLTGKNQALSNAQKALAQSQTELTQTQKDKQQLQSELASLTQKYRALAATSQNAVAMQQANSRLQALQKSNQQQITRLTRANATLSQHSRIQWFLAGSGVLLGGLILGLLLPKLARRRKDSWFN</sequence>
<dbReference type="NCBIfam" id="TIGR04211">
    <property type="entry name" value="SH3_and_anchor"/>
    <property type="match status" value="1"/>
</dbReference>
<name>A0A1D8K8B1_9GAMM</name>
<dbReference type="InterPro" id="IPR016476">
    <property type="entry name" value="SH3_dom_pro"/>
</dbReference>
<evidence type="ECO:0000256" key="7">
    <source>
        <dbReference type="SAM" id="Phobius"/>
    </source>
</evidence>
<dbReference type="Gene3D" id="2.30.30.40">
    <property type="entry name" value="SH3 Domains"/>
    <property type="match status" value="1"/>
</dbReference>
<keyword evidence="5 7" id="KW-0472">Membrane</keyword>
<keyword evidence="4 7" id="KW-1133">Transmembrane helix</keyword>
<keyword evidence="10" id="KW-1185">Reference proteome</keyword>
<dbReference type="GO" id="GO:0016020">
    <property type="term" value="C:membrane"/>
    <property type="evidence" value="ECO:0007669"/>
    <property type="project" value="UniProtKB-SubCell"/>
</dbReference>